<keyword evidence="13" id="KW-0413">Isomerase</keyword>
<dbReference type="SUPFAM" id="SSF48600">
    <property type="entry name" value="Chorismate mutase II"/>
    <property type="match status" value="1"/>
</dbReference>
<evidence type="ECO:0000256" key="6">
    <source>
        <dbReference type="ARBA" id="ARBA00013147"/>
    </source>
</evidence>
<dbReference type="PANTHER" id="PTHR21022">
    <property type="entry name" value="PREPHENATE DEHYDRATASE P PROTEIN"/>
    <property type="match status" value="1"/>
</dbReference>
<dbReference type="SUPFAM" id="SSF53850">
    <property type="entry name" value="Periplasmic binding protein-like II"/>
    <property type="match status" value="1"/>
</dbReference>
<dbReference type="InterPro" id="IPR002912">
    <property type="entry name" value="ACT_dom"/>
</dbReference>
<evidence type="ECO:0000313" key="23">
    <source>
        <dbReference type="Proteomes" id="UP001565220"/>
    </source>
</evidence>
<dbReference type="PIRSF" id="PIRSF001500">
    <property type="entry name" value="Chor_mut_pdt_Ppr"/>
    <property type="match status" value="1"/>
</dbReference>
<evidence type="ECO:0000256" key="17">
    <source>
        <dbReference type="ARBA" id="ARBA00031520"/>
    </source>
</evidence>
<accession>A0ABV4E1J1</accession>
<dbReference type="PROSITE" id="PS51671">
    <property type="entry name" value="ACT"/>
    <property type="match status" value="1"/>
</dbReference>
<evidence type="ECO:0000256" key="13">
    <source>
        <dbReference type="ARBA" id="ARBA00023235"/>
    </source>
</evidence>
<dbReference type="EC" id="4.2.1.51" evidence="6"/>
<dbReference type="CDD" id="cd04905">
    <property type="entry name" value="ACT_CM-PDT"/>
    <property type="match status" value="1"/>
</dbReference>
<comment type="catalytic activity">
    <reaction evidence="1">
        <text>chorismate = prephenate</text>
        <dbReference type="Rhea" id="RHEA:13897"/>
        <dbReference type="ChEBI" id="CHEBI:29748"/>
        <dbReference type="ChEBI" id="CHEBI:29934"/>
        <dbReference type="EC" id="5.4.99.5"/>
    </reaction>
</comment>
<dbReference type="InterPro" id="IPR036263">
    <property type="entry name" value="Chorismate_II_sf"/>
</dbReference>
<keyword evidence="23" id="KW-1185">Reference proteome</keyword>
<dbReference type="Pfam" id="PF01817">
    <property type="entry name" value="CM_2"/>
    <property type="match status" value="1"/>
</dbReference>
<comment type="pathway">
    <text evidence="4">Amino-acid biosynthesis; L-phenylalanine biosynthesis; phenylpyruvate from prephenate: step 1/1.</text>
</comment>
<feature type="domain" description="Prephenate dehydratase" evidence="20">
    <location>
        <begin position="110"/>
        <end position="287"/>
    </location>
</feature>
<name>A0ABV4E1J1_9CLOT</name>
<keyword evidence="11" id="KW-0057">Aromatic amino acid biosynthesis</keyword>
<proteinExistence type="predicted"/>
<dbReference type="InterPro" id="IPR002701">
    <property type="entry name" value="CM_II_prokaryot"/>
</dbReference>
<dbReference type="PROSITE" id="PS51171">
    <property type="entry name" value="PREPHENATE_DEHYDR_3"/>
    <property type="match status" value="1"/>
</dbReference>
<evidence type="ECO:0000256" key="8">
    <source>
        <dbReference type="ARBA" id="ARBA00021872"/>
    </source>
</evidence>
<dbReference type="SUPFAM" id="SSF55021">
    <property type="entry name" value="ACT-like"/>
    <property type="match status" value="1"/>
</dbReference>
<dbReference type="CDD" id="cd13631">
    <property type="entry name" value="PBP2_Ct-PDT_like"/>
    <property type="match status" value="1"/>
</dbReference>
<comment type="subcellular location">
    <subcellularLocation>
        <location evidence="3">Cytoplasm</location>
    </subcellularLocation>
</comment>
<dbReference type="Proteomes" id="UP001565220">
    <property type="component" value="Unassembled WGS sequence"/>
</dbReference>
<evidence type="ECO:0000256" key="12">
    <source>
        <dbReference type="ARBA" id="ARBA00023222"/>
    </source>
</evidence>
<dbReference type="Pfam" id="PF00800">
    <property type="entry name" value="PDT"/>
    <property type="match status" value="1"/>
</dbReference>
<keyword evidence="10" id="KW-0028">Amino-acid biosynthesis</keyword>
<dbReference type="PROSITE" id="PS51168">
    <property type="entry name" value="CHORISMATE_MUT_2"/>
    <property type="match status" value="1"/>
</dbReference>
<feature type="domain" description="ACT" evidence="21">
    <location>
        <begin position="299"/>
        <end position="376"/>
    </location>
</feature>
<dbReference type="InterPro" id="IPR001086">
    <property type="entry name" value="Preph_deHydtase"/>
</dbReference>
<gene>
    <name evidence="22" type="ORF">AB8S09_15350</name>
</gene>
<dbReference type="SMART" id="SM00830">
    <property type="entry name" value="CM_2"/>
    <property type="match status" value="1"/>
</dbReference>
<evidence type="ECO:0000256" key="15">
    <source>
        <dbReference type="ARBA" id="ARBA00023268"/>
    </source>
</evidence>
<dbReference type="Gene3D" id="3.30.70.260">
    <property type="match status" value="1"/>
</dbReference>
<dbReference type="InterPro" id="IPR036979">
    <property type="entry name" value="CM_dom_sf"/>
</dbReference>
<evidence type="ECO:0000259" key="21">
    <source>
        <dbReference type="PROSITE" id="PS51671"/>
    </source>
</evidence>
<evidence type="ECO:0000259" key="20">
    <source>
        <dbReference type="PROSITE" id="PS51171"/>
    </source>
</evidence>
<comment type="caution">
    <text evidence="22">The sequence shown here is derived from an EMBL/GenBank/DDBJ whole genome shotgun (WGS) entry which is preliminary data.</text>
</comment>
<keyword evidence="15" id="KW-0511">Multifunctional enzyme</keyword>
<evidence type="ECO:0000256" key="18">
    <source>
        <dbReference type="ARBA" id="ARBA00047848"/>
    </source>
</evidence>
<evidence type="ECO:0000256" key="3">
    <source>
        <dbReference type="ARBA" id="ARBA00004496"/>
    </source>
</evidence>
<dbReference type="RefSeq" id="WP_294180837.1">
    <property type="nucleotide sequence ID" value="NZ_JBGFFE010000040.1"/>
</dbReference>
<evidence type="ECO:0000256" key="5">
    <source>
        <dbReference type="ARBA" id="ARBA00004817"/>
    </source>
</evidence>
<dbReference type="EMBL" id="JBGFFE010000040">
    <property type="protein sequence ID" value="MEY8764998.1"/>
    <property type="molecule type" value="Genomic_DNA"/>
</dbReference>
<organism evidence="22 23">
    <name type="scientific">Clostridium lapidicellarium</name>
    <dbReference type="NCBI Taxonomy" id="3240931"/>
    <lineage>
        <taxon>Bacteria</taxon>
        <taxon>Bacillati</taxon>
        <taxon>Bacillota</taxon>
        <taxon>Clostridia</taxon>
        <taxon>Eubacteriales</taxon>
        <taxon>Clostridiaceae</taxon>
        <taxon>Clostridium</taxon>
    </lineage>
</organism>
<dbReference type="Gene3D" id="1.20.59.10">
    <property type="entry name" value="Chorismate mutase"/>
    <property type="match status" value="1"/>
</dbReference>
<evidence type="ECO:0000256" key="1">
    <source>
        <dbReference type="ARBA" id="ARBA00000824"/>
    </source>
</evidence>
<comment type="function">
    <text evidence="2">Catalyzes the Claisen rearrangement of chorismate to prephenate and the decarboxylation/dehydration of prephenate to phenylpyruvate.</text>
</comment>
<dbReference type="InterPro" id="IPR008242">
    <property type="entry name" value="Chor_mutase/pphenate_deHydtase"/>
</dbReference>
<feature type="domain" description="Chorismate mutase" evidence="19">
    <location>
        <begin position="1"/>
        <end position="90"/>
    </location>
</feature>
<reference evidence="22 23" key="1">
    <citation type="submission" date="2024-08" db="EMBL/GenBank/DDBJ databases">
        <title>Clostridium lapicellarii sp. nov., and Clostridium renhuaiense sp. nov., two species isolated from the mud in a fermentation cellar used for producing sauce-flavour Chinese liquors.</title>
        <authorList>
            <person name="Yang F."/>
            <person name="Wang H."/>
            <person name="Chen L.Q."/>
            <person name="Zhou N."/>
            <person name="Lu J.J."/>
            <person name="Pu X.X."/>
            <person name="Wan B."/>
            <person name="Wang L."/>
            <person name="Liu S.J."/>
        </authorList>
    </citation>
    <scope>NUCLEOTIDE SEQUENCE [LARGE SCALE GENOMIC DNA]</scope>
    <source>
        <strain evidence="22 23">MT-113</strain>
    </source>
</reference>
<evidence type="ECO:0000313" key="22">
    <source>
        <dbReference type="EMBL" id="MEY8764998.1"/>
    </source>
</evidence>
<comment type="pathway">
    <text evidence="5">Metabolic intermediate biosynthesis; prephenate biosynthesis; prephenate from chorismate: step 1/1.</text>
</comment>
<evidence type="ECO:0000256" key="4">
    <source>
        <dbReference type="ARBA" id="ARBA00004741"/>
    </source>
</evidence>
<evidence type="ECO:0000256" key="14">
    <source>
        <dbReference type="ARBA" id="ARBA00023239"/>
    </source>
</evidence>
<keyword evidence="9" id="KW-0963">Cytoplasm</keyword>
<protein>
    <recommendedName>
        <fullName evidence="7">Bifunctional chorismate mutase/prephenate dehydratase</fullName>
        <ecNumber evidence="6">4.2.1.51</ecNumber>
    </recommendedName>
    <alternativeName>
        <fullName evidence="17">Chorismate mutase-prephenate dehydratase</fullName>
    </alternativeName>
    <alternativeName>
        <fullName evidence="8">Prephenate dehydratase</fullName>
    </alternativeName>
    <alternativeName>
        <fullName evidence="16">p-protein</fullName>
    </alternativeName>
</protein>
<evidence type="ECO:0000259" key="19">
    <source>
        <dbReference type="PROSITE" id="PS51168"/>
    </source>
</evidence>
<dbReference type="InterPro" id="IPR045865">
    <property type="entry name" value="ACT-like_dom_sf"/>
</dbReference>
<sequence length="378" mass="43984">MKSLEELRERINSIDEKMIELFQERMSVVSSVADYKRMNGMDILDENREKEVIKIHLTNLKKYSMADVDEVEIFLKDIMDISKNFQKKRIEKFCGYGGELEPVKYDSSCKVGFQGVPASFSHEALVGYFGDKVRAVGFDDFEDVFESLRNGNIDYGILPVENSSTGGISQVYDLLERYDFYIVGEKCIEVTQNLLGIYDSSIDDIEEVYSHSQAFLQSREFLKKHSRWKLIPYFNTAKSAEYVSRENNKHKASIASKEAAEFYGLHVLKENINYNNNNYTRFIIIGRNMICDKNSDKISILVALPHRVGSLYNILKFFWKNNLNMTKIDSRPIINKPWQYFFYIDFQGNMTKSETKYALQGIRTESSYFKLLGSYKED</sequence>
<comment type="catalytic activity">
    <reaction evidence="18">
        <text>prephenate + H(+) = 3-phenylpyruvate + CO2 + H2O</text>
        <dbReference type="Rhea" id="RHEA:21648"/>
        <dbReference type="ChEBI" id="CHEBI:15377"/>
        <dbReference type="ChEBI" id="CHEBI:15378"/>
        <dbReference type="ChEBI" id="CHEBI:16526"/>
        <dbReference type="ChEBI" id="CHEBI:18005"/>
        <dbReference type="ChEBI" id="CHEBI:29934"/>
        <dbReference type="EC" id="4.2.1.51"/>
    </reaction>
</comment>
<keyword evidence="12" id="KW-0584">Phenylalanine biosynthesis</keyword>
<dbReference type="Gene3D" id="3.40.190.10">
    <property type="entry name" value="Periplasmic binding protein-like II"/>
    <property type="match status" value="2"/>
</dbReference>
<evidence type="ECO:0000256" key="9">
    <source>
        <dbReference type="ARBA" id="ARBA00022490"/>
    </source>
</evidence>
<evidence type="ECO:0000256" key="7">
    <source>
        <dbReference type="ARBA" id="ARBA00014401"/>
    </source>
</evidence>
<keyword evidence="14" id="KW-0456">Lyase</keyword>
<evidence type="ECO:0000256" key="11">
    <source>
        <dbReference type="ARBA" id="ARBA00023141"/>
    </source>
</evidence>
<evidence type="ECO:0000256" key="10">
    <source>
        <dbReference type="ARBA" id="ARBA00022605"/>
    </source>
</evidence>
<evidence type="ECO:0000256" key="2">
    <source>
        <dbReference type="ARBA" id="ARBA00002364"/>
    </source>
</evidence>
<dbReference type="PANTHER" id="PTHR21022:SF19">
    <property type="entry name" value="PREPHENATE DEHYDRATASE-RELATED"/>
    <property type="match status" value="1"/>
</dbReference>
<evidence type="ECO:0000256" key="16">
    <source>
        <dbReference type="ARBA" id="ARBA00031175"/>
    </source>
</evidence>